<name>A0ABV8PJP8_9FLAO</name>
<dbReference type="Pfam" id="PF00884">
    <property type="entry name" value="Sulfatase"/>
    <property type="match status" value="1"/>
</dbReference>
<gene>
    <name evidence="6" type="ORF">ACFOWS_05005</name>
</gene>
<dbReference type="InterPro" id="IPR017850">
    <property type="entry name" value="Alkaline_phosphatase_core_sf"/>
</dbReference>
<evidence type="ECO:0000259" key="5">
    <source>
        <dbReference type="Pfam" id="PF00884"/>
    </source>
</evidence>
<evidence type="ECO:0000313" key="6">
    <source>
        <dbReference type="EMBL" id="MFC4219476.1"/>
    </source>
</evidence>
<protein>
    <submittedName>
        <fullName evidence="6">Sulfatase</fullName>
    </submittedName>
</protein>
<keyword evidence="7" id="KW-1185">Reference proteome</keyword>
<dbReference type="PANTHER" id="PTHR42693">
    <property type="entry name" value="ARYLSULFATASE FAMILY MEMBER"/>
    <property type="match status" value="1"/>
</dbReference>
<reference evidence="7" key="1">
    <citation type="journal article" date="2019" name="Int. J. Syst. Evol. Microbiol.">
        <title>The Global Catalogue of Microorganisms (GCM) 10K type strain sequencing project: providing services to taxonomists for standard genome sequencing and annotation.</title>
        <authorList>
            <consortium name="The Broad Institute Genomics Platform"/>
            <consortium name="The Broad Institute Genome Sequencing Center for Infectious Disease"/>
            <person name="Wu L."/>
            <person name="Ma J."/>
        </authorList>
    </citation>
    <scope>NUCLEOTIDE SEQUENCE [LARGE SCALE GENOMIC DNA]</scope>
    <source>
        <strain evidence="7">CGMCC 1.15774</strain>
    </source>
</reference>
<dbReference type="Proteomes" id="UP001595841">
    <property type="component" value="Unassembled WGS sequence"/>
</dbReference>
<keyword evidence="4" id="KW-0106">Calcium</keyword>
<keyword evidence="3" id="KW-0378">Hydrolase</keyword>
<dbReference type="PROSITE" id="PS00523">
    <property type="entry name" value="SULFATASE_1"/>
    <property type="match status" value="1"/>
</dbReference>
<dbReference type="PANTHER" id="PTHR42693:SF53">
    <property type="entry name" value="ENDO-4-O-SULFATASE"/>
    <property type="match status" value="1"/>
</dbReference>
<feature type="domain" description="Sulfatase N-terminal" evidence="5">
    <location>
        <begin position="34"/>
        <end position="324"/>
    </location>
</feature>
<evidence type="ECO:0000256" key="4">
    <source>
        <dbReference type="ARBA" id="ARBA00022837"/>
    </source>
</evidence>
<keyword evidence="2" id="KW-0479">Metal-binding</keyword>
<organism evidence="6 7">
    <name type="scientific">Flagellimonas marina</name>
    <dbReference type="NCBI Taxonomy" id="1775168"/>
    <lineage>
        <taxon>Bacteria</taxon>
        <taxon>Pseudomonadati</taxon>
        <taxon>Bacteroidota</taxon>
        <taxon>Flavobacteriia</taxon>
        <taxon>Flavobacteriales</taxon>
        <taxon>Flavobacteriaceae</taxon>
        <taxon>Flagellimonas</taxon>
    </lineage>
</organism>
<dbReference type="CDD" id="cd16027">
    <property type="entry name" value="SGSH"/>
    <property type="match status" value="1"/>
</dbReference>
<comment type="similarity">
    <text evidence="1">Belongs to the sulfatase family.</text>
</comment>
<dbReference type="Gene3D" id="3.40.720.10">
    <property type="entry name" value="Alkaline Phosphatase, subunit A"/>
    <property type="match status" value="1"/>
</dbReference>
<evidence type="ECO:0000256" key="2">
    <source>
        <dbReference type="ARBA" id="ARBA00022723"/>
    </source>
</evidence>
<dbReference type="SUPFAM" id="SSF53649">
    <property type="entry name" value="Alkaline phosphatase-like"/>
    <property type="match status" value="1"/>
</dbReference>
<comment type="caution">
    <text evidence="6">The sequence shown here is derived from an EMBL/GenBank/DDBJ whole genome shotgun (WGS) entry which is preliminary data.</text>
</comment>
<dbReference type="RefSeq" id="WP_379762860.1">
    <property type="nucleotide sequence ID" value="NZ_JBHSCL010000004.1"/>
</dbReference>
<sequence length="493" mass="55909">MKTLIYFTLLSFLAITFACKEKTQEEPKTKQPLNIVLVLTDDQGAHLSALGTKGIVTPNIDALAKNGMMFTNSFAVVPSCSPSRSSIMTGMYPHANGHWRNTITPKLSDGDTEFTRASSTVDKVGIHEYIETLPEILKENGYFTAITQKFHMSPPWKFPYNARNAVQNSPEEFKKVISDFITEADDKPFFFQANIAPPHRNLDKHMEDFPEFLPHKDSIEVPEYLADTPAMREDLAKYYGSVQLADACAGSIMDVLKEKGLLENTLIIYTGDQGEPYHRAKASPYYAGLHVPFVASGPMVEKDKVSEALISHIDIMPTILDYLEIDIPETVQGKSLRPVFSGESEKVQGRNYVFGEHNSHGPIRAEHYPSRVIFDGRFYYIQNLMHQKTYELPADLMVEEGWGNGSYQATLDAEITYPIQYKLLKQLESGRPFEELYDMQNDPGQLINLAGKEAYHEKQEELKNALLKWREESYDLSDDPQDIKTRLLEKQTI</sequence>
<dbReference type="PROSITE" id="PS51257">
    <property type="entry name" value="PROKAR_LIPOPROTEIN"/>
    <property type="match status" value="1"/>
</dbReference>
<dbReference type="InterPro" id="IPR000917">
    <property type="entry name" value="Sulfatase_N"/>
</dbReference>
<dbReference type="InterPro" id="IPR024607">
    <property type="entry name" value="Sulfatase_CS"/>
</dbReference>
<evidence type="ECO:0000313" key="7">
    <source>
        <dbReference type="Proteomes" id="UP001595841"/>
    </source>
</evidence>
<proteinExistence type="inferred from homology"/>
<accession>A0ABV8PJP8</accession>
<dbReference type="InterPro" id="IPR050738">
    <property type="entry name" value="Sulfatase"/>
</dbReference>
<dbReference type="EMBL" id="JBHSCL010000004">
    <property type="protein sequence ID" value="MFC4219476.1"/>
    <property type="molecule type" value="Genomic_DNA"/>
</dbReference>
<evidence type="ECO:0000256" key="3">
    <source>
        <dbReference type="ARBA" id="ARBA00022801"/>
    </source>
</evidence>
<evidence type="ECO:0000256" key="1">
    <source>
        <dbReference type="ARBA" id="ARBA00008779"/>
    </source>
</evidence>